<comment type="subcellular location">
    <subcellularLocation>
        <location evidence="1">Cytoplasm</location>
    </subcellularLocation>
</comment>
<reference evidence="6" key="1">
    <citation type="submission" date="2013-10" db="EMBL/GenBank/DDBJ databases">
        <title>Genome sequencing of Onchocerca volvulus.</title>
        <authorList>
            <person name="Cotton J."/>
            <person name="Tsai J."/>
            <person name="Stanley E."/>
            <person name="Tracey A."/>
            <person name="Holroyd N."/>
            <person name="Lustigman S."/>
            <person name="Berriman M."/>
        </authorList>
    </citation>
    <scope>NUCLEOTIDE SEQUENCE</scope>
</reference>
<keyword evidence="6" id="KW-1185">Reference proteome</keyword>
<dbReference type="GO" id="GO:0051295">
    <property type="term" value="P:establishment of meiotic spindle localization"/>
    <property type="evidence" value="ECO:0007669"/>
    <property type="project" value="TreeGrafter"/>
</dbReference>
<dbReference type="InterPro" id="IPR036872">
    <property type="entry name" value="CH_dom_sf"/>
</dbReference>
<dbReference type="SUPFAM" id="SSF52540">
    <property type="entry name" value="P-loop containing nucleoside triphosphate hydrolases"/>
    <property type="match status" value="1"/>
</dbReference>
<dbReference type="InterPro" id="IPR051185">
    <property type="entry name" value="ASPM"/>
</dbReference>
<dbReference type="GO" id="GO:0000278">
    <property type="term" value="P:mitotic cell cycle"/>
    <property type="evidence" value="ECO:0007669"/>
    <property type="project" value="TreeGrafter"/>
</dbReference>
<dbReference type="PANTHER" id="PTHR22706:SF1">
    <property type="entry name" value="ASSEMBLY FACTOR FOR SPINDLE MICROTUBULES"/>
    <property type="match status" value="1"/>
</dbReference>
<name>A0A2K6WFT5_ONCVO</name>
<evidence type="ECO:0000313" key="5">
    <source>
        <dbReference type="EnsemblMetazoa" id="OVOC7878.1"/>
    </source>
</evidence>
<dbReference type="SMART" id="SM00015">
    <property type="entry name" value="IQ"/>
    <property type="match status" value="6"/>
</dbReference>
<dbReference type="SUPFAM" id="SSF47576">
    <property type="entry name" value="Calponin-homology domain, CH-domain"/>
    <property type="match status" value="1"/>
</dbReference>
<dbReference type="CDD" id="cd23767">
    <property type="entry name" value="IQCD"/>
    <property type="match status" value="1"/>
</dbReference>
<accession>A0A2K6WFT5</accession>
<dbReference type="Proteomes" id="UP000024404">
    <property type="component" value="Unassembled WGS sequence"/>
</dbReference>
<dbReference type="Gene3D" id="1.20.5.190">
    <property type="match status" value="4"/>
</dbReference>
<dbReference type="AlphaFoldDB" id="A0A2K6WFT5"/>
<protein>
    <recommendedName>
        <fullName evidence="7">Calponin-homology (CH) domain-containing protein</fullName>
    </recommendedName>
</protein>
<evidence type="ECO:0000256" key="4">
    <source>
        <dbReference type="ARBA" id="ARBA00022860"/>
    </source>
</evidence>
<keyword evidence="3" id="KW-0677">Repeat</keyword>
<proteinExistence type="predicted"/>
<evidence type="ECO:0000256" key="1">
    <source>
        <dbReference type="ARBA" id="ARBA00004496"/>
    </source>
</evidence>
<dbReference type="Gene3D" id="1.10.418.10">
    <property type="entry name" value="Calponin-like domain"/>
    <property type="match status" value="1"/>
</dbReference>
<dbReference type="EnsemblMetazoa" id="OVOC7878.1">
    <property type="protein sequence ID" value="OVOC7878.1"/>
    <property type="gene ID" value="WBGene00244687"/>
</dbReference>
<reference evidence="5" key="2">
    <citation type="submission" date="2018-02" db="UniProtKB">
        <authorList>
            <consortium name="EnsemblMetazoa"/>
        </authorList>
    </citation>
    <scope>IDENTIFICATION</scope>
</reference>
<evidence type="ECO:0000256" key="3">
    <source>
        <dbReference type="ARBA" id="ARBA00022737"/>
    </source>
</evidence>
<dbReference type="GO" id="GO:0007051">
    <property type="term" value="P:spindle organization"/>
    <property type="evidence" value="ECO:0007669"/>
    <property type="project" value="TreeGrafter"/>
</dbReference>
<dbReference type="InterPro" id="IPR027417">
    <property type="entry name" value="P-loop_NTPase"/>
</dbReference>
<evidence type="ECO:0008006" key="7">
    <source>
        <dbReference type="Google" id="ProtNLM"/>
    </source>
</evidence>
<keyword evidence="2" id="KW-0963">Cytoplasm</keyword>
<keyword evidence="4" id="KW-0112">Calmodulin-binding</keyword>
<dbReference type="STRING" id="6282.A0A2K6WFT5"/>
<sequence>MEDIKKVMAHVCEAKVSNEHHEGSAIGNNPSRPIDHNVFSWTLPQNEFTSTTPCHNFTNLRENTVYKSQLDSFRYFSRSQTIVNDRCDKEDTSFFVPHSSSDKRIIQQKSPSVDNICKSRTRVLLHFSPGTDASSTTMKKKLELLKKRHELQKTRIKKSSSSYDHINLHETEGKFLTSVFETPNSTNNHEENENTDVSLRFPLNTTINSISDSSKATNATYVVQPLIHTVERNFVDRQAKTEMDKKSTHLAALTSWLNFLLDEKNEVDNSSESLVKSKKDAEQYLKKLLTSGNEIPTMKNNEPQTNIGYKYFMATNELSEMRARFRLLYKSSPIPNEIVNIVKDGKIAIRMDRRVYANIGLQTELLSLLLSFHPFYLQLGLETILSINIGIRTDCKSQLRNIASVITQNIFKNSKIINNRKYMQGKTKMLINDQGAEALLQHFLIKICQFLFIVDKAWRDNIISRKNRCLFVKWSVYKSINDVVVMLSRELMTGTSNLPKTLTRLGLFLDRKQGFFEQFQYHVTDLLKDLSDGLILGRVVEILANLEYNTVIHCLRDPGGDRLRKVSNVKTVIDFAKRKGILYEDLYVNIDGIVQGNIDEIISLLWRFVGKELGNVIESDNCDAEIDSISHQLQSLFGISYEIRNPLELADGELFSLLWKQYYSYGTPFELFDGTTVLEQIANAAEYHFGIPSLMLIKWKNTPEEKTLCLFTKIFLSRIYEYHKLTCAAVTIQRAFRRYRTTSKFYEPDQFARSSQLIAEEDSKRMKAAITIQRYLRGWLARIFYQKIKCDKTLREREAKVVIIQKFIRGWLARTFYHRLLHECNIRKRENAALIIQKHVRFWLAQKSKIRNSRILQKRGNAARILQRCIRGWLARLHYRNLLHELSLHIHENAAITLQDSTFVMERSNDKFGDKIYGREGINSAECLWMLRELKKQHDRLRNKRQKFLRAVEDKMKFALLLNIEKGRRIKAAIVIQAWWRGYLVRKHCIAIRNKVAANHAAHDEAMSDEGGTERMQPIIKRVMNAMKNLNSERLYIRYKATEVLQKFVGLSETCAQYVFNNGGLECILDALDGCNRGVGSTEVVIPLCSILWSLLKFKTIRNKLDEYCQQDIVRQCYHFMLAFHRAPNVVTDLSAVIMALSGKSKQYEKAPYFIAELTKKFARLSANDKRVIALQKLQNCVLD</sequence>
<dbReference type="GO" id="GO:0000922">
    <property type="term" value="C:spindle pole"/>
    <property type="evidence" value="ECO:0007669"/>
    <property type="project" value="TreeGrafter"/>
</dbReference>
<dbReference type="EMBL" id="CMVM020000235">
    <property type="status" value="NOT_ANNOTATED_CDS"/>
    <property type="molecule type" value="Genomic_DNA"/>
</dbReference>
<evidence type="ECO:0000313" key="6">
    <source>
        <dbReference type="Proteomes" id="UP000024404"/>
    </source>
</evidence>
<dbReference type="PROSITE" id="PS50096">
    <property type="entry name" value="IQ"/>
    <property type="match status" value="4"/>
</dbReference>
<organism evidence="5 6">
    <name type="scientific">Onchocerca volvulus</name>
    <dbReference type="NCBI Taxonomy" id="6282"/>
    <lineage>
        <taxon>Eukaryota</taxon>
        <taxon>Metazoa</taxon>
        <taxon>Ecdysozoa</taxon>
        <taxon>Nematoda</taxon>
        <taxon>Chromadorea</taxon>
        <taxon>Rhabditida</taxon>
        <taxon>Spirurina</taxon>
        <taxon>Spiruromorpha</taxon>
        <taxon>Filarioidea</taxon>
        <taxon>Onchocercidae</taxon>
        <taxon>Onchocerca</taxon>
    </lineage>
</organism>
<dbReference type="GO" id="GO:0005737">
    <property type="term" value="C:cytoplasm"/>
    <property type="evidence" value="ECO:0007669"/>
    <property type="project" value="UniProtKB-SubCell"/>
</dbReference>
<dbReference type="GO" id="GO:0005516">
    <property type="term" value="F:calmodulin binding"/>
    <property type="evidence" value="ECO:0007669"/>
    <property type="project" value="UniProtKB-KW"/>
</dbReference>
<dbReference type="PANTHER" id="PTHR22706">
    <property type="entry name" value="ASSEMBLY FACTOR FOR SPINDLE MICROTUBULES"/>
    <property type="match status" value="1"/>
</dbReference>
<evidence type="ECO:0000256" key="2">
    <source>
        <dbReference type="ARBA" id="ARBA00022490"/>
    </source>
</evidence>
<dbReference type="InterPro" id="IPR000048">
    <property type="entry name" value="IQ_motif_EF-hand-BS"/>
</dbReference>
<dbReference type="Pfam" id="PF00612">
    <property type="entry name" value="IQ"/>
    <property type="match status" value="5"/>
</dbReference>